<dbReference type="InterPro" id="IPR036390">
    <property type="entry name" value="WH_DNA-bd_sf"/>
</dbReference>
<proteinExistence type="inferred from homology"/>
<evidence type="ECO:0000256" key="2">
    <source>
        <dbReference type="ARBA" id="ARBA00023015"/>
    </source>
</evidence>
<dbReference type="PATRIC" id="fig|1286631.3.peg.3683"/>
<evidence type="ECO:0000313" key="6">
    <source>
        <dbReference type="EMBL" id="KDB50650.1"/>
    </source>
</evidence>
<keyword evidence="3" id="KW-0238">DNA-binding</keyword>
<dbReference type="CDD" id="cd08422">
    <property type="entry name" value="PBP2_CrgA_like"/>
    <property type="match status" value="1"/>
</dbReference>
<keyword evidence="2" id="KW-0805">Transcription regulation</keyword>
<dbReference type="GO" id="GO:0043565">
    <property type="term" value="F:sequence-specific DNA binding"/>
    <property type="evidence" value="ECO:0007669"/>
    <property type="project" value="TreeGrafter"/>
</dbReference>
<dbReference type="PANTHER" id="PTHR30537:SF5">
    <property type="entry name" value="HTH-TYPE TRANSCRIPTIONAL ACTIVATOR TTDR-RELATED"/>
    <property type="match status" value="1"/>
</dbReference>
<evidence type="ECO:0000256" key="4">
    <source>
        <dbReference type="ARBA" id="ARBA00023163"/>
    </source>
</evidence>
<reference evidence="6 7" key="1">
    <citation type="journal article" date="2014" name="FEMS Microbiol. Ecol.">
        <title>Sphaerotilus natans encrusted with nanoball-shaped Fe(III) oxide minerals formed by nitrate-reducing mixotrophic Fe(II) oxidation.</title>
        <authorList>
            <person name="Park S."/>
            <person name="Kim D.H."/>
            <person name="Lee J.H."/>
            <person name="Hur H.G."/>
        </authorList>
    </citation>
    <scope>NUCLEOTIDE SEQUENCE [LARGE SCALE GENOMIC DNA]</scope>
    <source>
        <strain evidence="6 7">DSM 6575</strain>
    </source>
</reference>
<dbReference type="PANTHER" id="PTHR30537">
    <property type="entry name" value="HTH-TYPE TRANSCRIPTIONAL REGULATOR"/>
    <property type="match status" value="1"/>
</dbReference>
<protein>
    <submittedName>
        <fullName evidence="6">Transcriptional regulator protein</fullName>
    </submittedName>
</protein>
<keyword evidence="4" id="KW-0804">Transcription</keyword>
<keyword evidence="7" id="KW-1185">Reference proteome</keyword>
<dbReference type="InterPro" id="IPR036388">
    <property type="entry name" value="WH-like_DNA-bd_sf"/>
</dbReference>
<accession>A0A059KH12</accession>
<gene>
    <name evidence="6" type="ORF">X805_37850</name>
</gene>
<dbReference type="Gene3D" id="3.40.190.290">
    <property type="match status" value="1"/>
</dbReference>
<dbReference type="InterPro" id="IPR005119">
    <property type="entry name" value="LysR_subst-bd"/>
</dbReference>
<dbReference type="EMBL" id="AZRA01000123">
    <property type="protein sequence ID" value="KDB50650.1"/>
    <property type="molecule type" value="Genomic_DNA"/>
</dbReference>
<dbReference type="GO" id="GO:0003700">
    <property type="term" value="F:DNA-binding transcription factor activity"/>
    <property type="evidence" value="ECO:0007669"/>
    <property type="project" value="InterPro"/>
</dbReference>
<dbReference type="Pfam" id="PF00126">
    <property type="entry name" value="HTH_1"/>
    <property type="match status" value="1"/>
</dbReference>
<comment type="caution">
    <text evidence="6">The sequence shown here is derived from an EMBL/GenBank/DDBJ whole genome shotgun (WGS) entry which is preliminary data.</text>
</comment>
<dbReference type="GO" id="GO:0006351">
    <property type="term" value="P:DNA-templated transcription"/>
    <property type="evidence" value="ECO:0007669"/>
    <property type="project" value="TreeGrafter"/>
</dbReference>
<dbReference type="RefSeq" id="WP_037485407.1">
    <property type="nucleotide sequence ID" value="NZ_AZRA01000123.1"/>
</dbReference>
<dbReference type="SUPFAM" id="SSF46785">
    <property type="entry name" value="Winged helix' DNA-binding domain"/>
    <property type="match status" value="1"/>
</dbReference>
<dbReference type="AlphaFoldDB" id="A0A059KH12"/>
<feature type="domain" description="HTH lysR-type" evidence="5">
    <location>
        <begin position="1"/>
        <end position="59"/>
    </location>
</feature>
<dbReference type="PROSITE" id="PS50931">
    <property type="entry name" value="HTH_LYSR"/>
    <property type="match status" value="1"/>
</dbReference>
<name>A0A059KH12_9BURK</name>
<evidence type="ECO:0000313" key="7">
    <source>
        <dbReference type="Proteomes" id="UP000026714"/>
    </source>
</evidence>
<evidence type="ECO:0000259" key="5">
    <source>
        <dbReference type="PROSITE" id="PS50931"/>
    </source>
</evidence>
<dbReference type="InterPro" id="IPR058163">
    <property type="entry name" value="LysR-type_TF_proteobact-type"/>
</dbReference>
<dbReference type="Pfam" id="PF03466">
    <property type="entry name" value="LysR_substrate"/>
    <property type="match status" value="1"/>
</dbReference>
<organism evidence="6 7">
    <name type="scientific">Sphaerotilus natans subsp. natans DSM 6575</name>
    <dbReference type="NCBI Taxonomy" id="1286631"/>
    <lineage>
        <taxon>Bacteria</taxon>
        <taxon>Pseudomonadati</taxon>
        <taxon>Pseudomonadota</taxon>
        <taxon>Betaproteobacteria</taxon>
        <taxon>Burkholderiales</taxon>
        <taxon>Sphaerotilaceae</taxon>
        <taxon>Sphaerotilus</taxon>
    </lineage>
</organism>
<dbReference type="FunFam" id="1.10.10.10:FF:000001">
    <property type="entry name" value="LysR family transcriptional regulator"/>
    <property type="match status" value="1"/>
</dbReference>
<dbReference type="Gene3D" id="1.10.10.10">
    <property type="entry name" value="Winged helix-like DNA-binding domain superfamily/Winged helix DNA-binding domain"/>
    <property type="match status" value="1"/>
</dbReference>
<dbReference type="InterPro" id="IPR000847">
    <property type="entry name" value="LysR_HTH_N"/>
</dbReference>
<evidence type="ECO:0000256" key="3">
    <source>
        <dbReference type="ARBA" id="ARBA00023125"/>
    </source>
</evidence>
<dbReference type="eggNOG" id="COG0583">
    <property type="taxonomic scope" value="Bacteria"/>
</dbReference>
<dbReference type="STRING" id="34103.SAMN05421778_101264"/>
<sequence>MDLLNDMALFVEVARAMSFRRAAEALGMPNSTLSRRVSALEKAIGLRLMHRTTRRLELTEAGQLYYERCKRIVEEARLAHEQLGELLAQPSGVLRASLPVDFANSTLAPLIAEFARRHPGIRFEFDLTPRRVDLVSEPFDVAIRMGASQDSTLVARLLATLDTHLYASPAYVSRVGPPRQPADLARHEGLLFKAGGGRSTWRLSRTNGSAEEVEIEVGGRFQLNSVGLLRRLAMQDLGVALLADVVVADDLAAGRLQRVLPDWQGPPIPVYAMTETRLLPAKTQRFIEFLREKLGQAAA</sequence>
<dbReference type="SUPFAM" id="SSF53850">
    <property type="entry name" value="Periplasmic binding protein-like II"/>
    <property type="match status" value="1"/>
</dbReference>
<dbReference type="Proteomes" id="UP000026714">
    <property type="component" value="Unassembled WGS sequence"/>
</dbReference>
<comment type="similarity">
    <text evidence="1">Belongs to the LysR transcriptional regulatory family.</text>
</comment>
<evidence type="ECO:0000256" key="1">
    <source>
        <dbReference type="ARBA" id="ARBA00009437"/>
    </source>
</evidence>